<keyword evidence="1" id="KW-0472">Membrane</keyword>
<dbReference type="RefSeq" id="WP_028052943.1">
    <property type="nucleotide sequence ID" value="NZ_JACCBS010000003.1"/>
</dbReference>
<dbReference type="Proteomes" id="UP000604066">
    <property type="component" value="Unassembled WGS sequence"/>
</dbReference>
<accession>A0ABX2RD11</accession>
<evidence type="ECO:0000256" key="1">
    <source>
        <dbReference type="SAM" id="Phobius"/>
    </source>
</evidence>
<feature type="transmembrane region" description="Helical" evidence="1">
    <location>
        <begin position="82"/>
        <end position="102"/>
    </location>
</feature>
<keyword evidence="1" id="KW-0812">Transmembrane</keyword>
<name>A0ABX2RD11_9THEO</name>
<evidence type="ECO:0000313" key="3">
    <source>
        <dbReference type="Proteomes" id="UP000604066"/>
    </source>
</evidence>
<sequence>MAENLKTKEELLIRKCPSCGNSINITEKVCPYCELAGYKCPVCGEVNNMFVNYCRRCGQWLLDTNYKAIPVRKKDIKNFEDFLASILLYLIILLIVLVIISGKFL</sequence>
<evidence type="ECO:0000313" key="2">
    <source>
        <dbReference type="EMBL" id="NYE58835.1"/>
    </source>
</evidence>
<reference evidence="2 3" key="1">
    <citation type="submission" date="2020-07" db="EMBL/GenBank/DDBJ databases">
        <title>Genomic Encyclopedia of Type Strains, Phase III (KMG-III): the genomes of soil and plant-associated and newly described type strains.</title>
        <authorList>
            <person name="Whitman W."/>
        </authorList>
    </citation>
    <scope>NUCLEOTIDE SEQUENCE [LARGE SCALE GENOMIC DNA]</scope>
    <source>
        <strain evidence="2 3">DSM 11255</strain>
    </source>
</reference>
<proteinExistence type="predicted"/>
<organism evidence="2 3">
    <name type="scientific">Carboxydothermus ferrireducens DSM 11255</name>
    <dbReference type="NCBI Taxonomy" id="1119529"/>
    <lineage>
        <taxon>Bacteria</taxon>
        <taxon>Bacillati</taxon>
        <taxon>Bacillota</taxon>
        <taxon>Clostridia</taxon>
        <taxon>Thermoanaerobacterales</taxon>
        <taxon>Thermoanaerobacteraceae</taxon>
        <taxon>Carboxydothermus</taxon>
    </lineage>
</organism>
<protein>
    <submittedName>
        <fullName evidence="2">RNA-binding Zn-ribbon protein involved in translation (DUF1610 family)</fullName>
    </submittedName>
</protein>
<dbReference type="EMBL" id="JACCBS010000003">
    <property type="protein sequence ID" value="NYE58835.1"/>
    <property type="molecule type" value="Genomic_DNA"/>
</dbReference>
<gene>
    <name evidence="2" type="ORF">HDG70_002586</name>
</gene>
<comment type="caution">
    <text evidence="2">The sequence shown here is derived from an EMBL/GenBank/DDBJ whole genome shotgun (WGS) entry which is preliminary data.</text>
</comment>
<keyword evidence="3" id="KW-1185">Reference proteome</keyword>
<keyword evidence="1" id="KW-1133">Transmembrane helix</keyword>